<feature type="signal peptide" evidence="1">
    <location>
        <begin position="1"/>
        <end position="25"/>
    </location>
</feature>
<reference evidence="2 3" key="1">
    <citation type="submission" date="2020-05" db="EMBL/GenBank/DDBJ databases">
        <authorList>
            <person name="Campoy J."/>
            <person name="Schneeberger K."/>
            <person name="Spophaly S."/>
        </authorList>
    </citation>
    <scope>NUCLEOTIDE SEQUENCE [LARGE SCALE GENOMIC DNA]</scope>
    <source>
        <strain evidence="2">PruArmRojPasFocal</strain>
    </source>
</reference>
<evidence type="ECO:0000313" key="3">
    <source>
        <dbReference type="Proteomes" id="UP000507222"/>
    </source>
</evidence>
<gene>
    <name evidence="2" type="ORF">CURHAP_LOCUS37791</name>
</gene>
<organism evidence="2 3">
    <name type="scientific">Prunus armeniaca</name>
    <name type="common">Apricot</name>
    <name type="synonym">Armeniaca vulgaris</name>
    <dbReference type="NCBI Taxonomy" id="36596"/>
    <lineage>
        <taxon>Eukaryota</taxon>
        <taxon>Viridiplantae</taxon>
        <taxon>Streptophyta</taxon>
        <taxon>Embryophyta</taxon>
        <taxon>Tracheophyta</taxon>
        <taxon>Spermatophyta</taxon>
        <taxon>Magnoliopsida</taxon>
        <taxon>eudicotyledons</taxon>
        <taxon>Gunneridae</taxon>
        <taxon>Pentapetalae</taxon>
        <taxon>rosids</taxon>
        <taxon>fabids</taxon>
        <taxon>Rosales</taxon>
        <taxon>Rosaceae</taxon>
        <taxon>Amygdaloideae</taxon>
        <taxon>Amygdaleae</taxon>
        <taxon>Prunus</taxon>
    </lineage>
</organism>
<dbReference type="EMBL" id="CAEKDK010000006">
    <property type="protein sequence ID" value="CAB4283372.1"/>
    <property type="molecule type" value="Genomic_DNA"/>
</dbReference>
<keyword evidence="1" id="KW-0732">Signal</keyword>
<proteinExistence type="predicted"/>
<name>A0A6J5V547_PRUAR</name>
<sequence length="155" mass="16741">MALSWVLPTTLLFALALANIQLSTCQVVKAKVTCLDCHQNTDFSEKDGSFETKLPLGNSKSPMNCLARILGGPDQLYASRKVMASEIVKTQEPNSYTISTPLGFTTSCPLNIKEAACKAMNKFGSSKTVNLPVPPEWGLAPSSYYVPFIPIIGIP</sequence>
<accession>A0A6J5V547</accession>
<evidence type="ECO:0000313" key="2">
    <source>
        <dbReference type="EMBL" id="CAB4283372.1"/>
    </source>
</evidence>
<dbReference type="Proteomes" id="UP000507222">
    <property type="component" value="Unassembled WGS sequence"/>
</dbReference>
<evidence type="ECO:0000256" key="1">
    <source>
        <dbReference type="SAM" id="SignalP"/>
    </source>
</evidence>
<feature type="chain" id="PRO_5026992875" evidence="1">
    <location>
        <begin position="26"/>
        <end position="155"/>
    </location>
</feature>
<dbReference type="AlphaFoldDB" id="A0A6J5V547"/>
<protein>
    <submittedName>
        <fullName evidence="2">Uncharacterized protein</fullName>
    </submittedName>
</protein>